<accession>A0A224XCA3</accession>
<proteinExistence type="predicted"/>
<sequence>MKITRKEKEVLAILLGIELSELTIILDVAQVIKGWILDDNKDFSIYDISDLARDSNIGFSEVYQAIVRTAELYEDIA</sequence>
<name>A0A224XCA3_9LACT</name>
<evidence type="ECO:0000313" key="2">
    <source>
        <dbReference type="Proteomes" id="UP000218689"/>
    </source>
</evidence>
<organism evidence="1 2">
    <name type="scientific">Pseudolactococcus reticulitermitis</name>
    <dbReference type="NCBI Taxonomy" id="2025039"/>
    <lineage>
        <taxon>Bacteria</taxon>
        <taxon>Bacillati</taxon>
        <taxon>Bacillota</taxon>
        <taxon>Bacilli</taxon>
        <taxon>Lactobacillales</taxon>
        <taxon>Streptococcaceae</taxon>
        <taxon>Pseudolactococcus</taxon>
    </lineage>
</organism>
<protein>
    <submittedName>
        <fullName evidence="1">Uncharacterized protein</fullName>
    </submittedName>
</protein>
<reference evidence="2" key="1">
    <citation type="submission" date="2017-08" db="EMBL/GenBank/DDBJ databases">
        <title>Draft genome sequence of Lactococcus sp. strain Rs-Y01, isolated from the gut of the lower termite Reticulitermes speratus.</title>
        <authorList>
            <person name="Ohkuma M."/>
            <person name="Yuki M."/>
        </authorList>
    </citation>
    <scope>NUCLEOTIDE SEQUENCE [LARGE SCALE GENOMIC DNA]</scope>
    <source>
        <strain evidence="2">Rs-Y01</strain>
    </source>
</reference>
<gene>
    <name evidence="1" type="ORF">RsY01_904</name>
</gene>
<dbReference type="Proteomes" id="UP000218689">
    <property type="component" value="Unassembled WGS sequence"/>
</dbReference>
<dbReference type="AlphaFoldDB" id="A0A224XCA3"/>
<dbReference type="RefSeq" id="WP_094784365.1">
    <property type="nucleotide sequence ID" value="NZ_BEDT01000002.1"/>
</dbReference>
<comment type="caution">
    <text evidence="1">The sequence shown here is derived from an EMBL/GenBank/DDBJ whole genome shotgun (WGS) entry which is preliminary data.</text>
</comment>
<keyword evidence="2" id="KW-1185">Reference proteome</keyword>
<evidence type="ECO:0000313" key="1">
    <source>
        <dbReference type="EMBL" id="GAX47305.1"/>
    </source>
</evidence>
<dbReference type="EMBL" id="BEDT01000002">
    <property type="protein sequence ID" value="GAX47305.1"/>
    <property type="molecule type" value="Genomic_DNA"/>
</dbReference>